<feature type="domain" description="RxLR effector PexRD54 WY" evidence="8">
    <location>
        <begin position="168"/>
        <end position="208"/>
    </location>
</feature>
<evidence type="ECO:0000256" key="5">
    <source>
        <dbReference type="ARBA" id="ARBA00022729"/>
    </source>
</evidence>
<feature type="domain" description="RxLR effector PexRD54 WY" evidence="8">
    <location>
        <begin position="350"/>
        <end position="390"/>
    </location>
</feature>
<evidence type="ECO:0000313" key="9">
    <source>
        <dbReference type="EMBL" id="KAK1941025.1"/>
    </source>
</evidence>
<dbReference type="AlphaFoldDB" id="A0AAD9GM96"/>
<comment type="caution">
    <text evidence="9">The sequence shown here is derived from an EMBL/GenBank/DDBJ whole genome shotgun (WGS) entry which is preliminary data.</text>
</comment>
<dbReference type="GO" id="GO:0005576">
    <property type="term" value="C:extracellular region"/>
    <property type="evidence" value="ECO:0007669"/>
    <property type="project" value="UniProtKB-SubCell"/>
</dbReference>
<evidence type="ECO:0000256" key="7">
    <source>
        <dbReference type="SAM" id="SignalP"/>
    </source>
</evidence>
<comment type="subcellular location">
    <subcellularLocation>
        <location evidence="1">Host cell</location>
    </subcellularLocation>
    <subcellularLocation>
        <location evidence="2">Secreted</location>
    </subcellularLocation>
</comment>
<evidence type="ECO:0000256" key="1">
    <source>
        <dbReference type="ARBA" id="ARBA00004340"/>
    </source>
</evidence>
<feature type="chain" id="PRO_5041978239" description="RxLR effector PexRD54 WY domain-containing protein" evidence="7">
    <location>
        <begin position="23"/>
        <end position="495"/>
    </location>
</feature>
<comment type="similarity">
    <text evidence="3">Belongs to the RxLR effector family.</text>
</comment>
<dbReference type="GO" id="GO:0043657">
    <property type="term" value="C:host cell"/>
    <property type="evidence" value="ECO:0007669"/>
    <property type="project" value="UniProtKB-SubCell"/>
</dbReference>
<keyword evidence="5 7" id="KW-0732">Signal</keyword>
<dbReference type="Pfam" id="PF22748">
    <property type="entry name" value="PexRD54_WY"/>
    <property type="match status" value="3"/>
</dbReference>
<dbReference type="Proteomes" id="UP001259832">
    <property type="component" value="Unassembled WGS sequence"/>
</dbReference>
<dbReference type="EMBL" id="JASMQC010000013">
    <property type="protein sequence ID" value="KAK1941025.1"/>
    <property type="molecule type" value="Genomic_DNA"/>
</dbReference>
<protein>
    <recommendedName>
        <fullName evidence="8">RxLR effector PexRD54 WY domain-containing protein</fullName>
    </recommendedName>
</protein>
<keyword evidence="6" id="KW-0843">Virulence</keyword>
<gene>
    <name evidence="9" type="ORF">P3T76_007731</name>
</gene>
<feature type="domain" description="RxLR effector PexRD54 WY" evidence="8">
    <location>
        <begin position="262"/>
        <end position="299"/>
    </location>
</feature>
<keyword evidence="10" id="KW-1185">Reference proteome</keyword>
<feature type="signal peptide" evidence="7">
    <location>
        <begin position="1"/>
        <end position="22"/>
    </location>
</feature>
<evidence type="ECO:0000256" key="4">
    <source>
        <dbReference type="ARBA" id="ARBA00022525"/>
    </source>
</evidence>
<evidence type="ECO:0000256" key="3">
    <source>
        <dbReference type="ARBA" id="ARBA00010400"/>
    </source>
</evidence>
<sequence>MRSQWLVFLASTVLLLTTGALSTPYTLTSNSLRNDGPATRKLSTRIHSDENTSVDSAEDRGVAGSTVENLTNSLKLTDELDDLLKAGKSTNYAFKFLALDKADDLFANAKLHDWIAYMKAFNKKAPSKRTTVIATLTAHYGDDGVAKMIEAAKQVRTTSAFAKRVQSEQTQRWLMDGKTPKQVFKLLKLDKAGTDLFAQPQIVTWAKYFDDFHKVKPSKKPTLFSFLRLRYSEETLAHMLIAAEKVPTTKTIATRVQAELTSLWLTRKKEPADVFKLLKLDEVGMSLLKDPVFNAWLKYTDDFRKFHFGTKLTTISVLGKFYQDDVLVKMILAASKHPSTSEIAKRLSTEQRRHWYMSKFAPEHVFKLLRLDEGNVPLLENPLFSTWTKYMAYFSDLRPKEDVSLLTELNKVYKERDLTQVLVEAYQVPRTKGLATKLLDAQMKQWLFEKRDYLEVFYLLRVEGATAKDVRKVLYNNYRYAFDRLPKENPVRSKS</sequence>
<reference evidence="9" key="1">
    <citation type="submission" date="2023-08" db="EMBL/GenBank/DDBJ databases">
        <title>Reference Genome Resource for the Citrus Pathogen Phytophthora citrophthora.</title>
        <authorList>
            <person name="Moller H."/>
            <person name="Coetzee B."/>
            <person name="Rose L.J."/>
            <person name="Van Niekerk J.M."/>
        </authorList>
    </citation>
    <scope>NUCLEOTIDE SEQUENCE</scope>
    <source>
        <strain evidence="9">STE-U-9442</strain>
    </source>
</reference>
<evidence type="ECO:0000313" key="10">
    <source>
        <dbReference type="Proteomes" id="UP001259832"/>
    </source>
</evidence>
<evidence type="ECO:0000259" key="8">
    <source>
        <dbReference type="Pfam" id="PF22748"/>
    </source>
</evidence>
<keyword evidence="4" id="KW-0964">Secreted</keyword>
<accession>A0AAD9GM96</accession>
<evidence type="ECO:0000256" key="6">
    <source>
        <dbReference type="ARBA" id="ARBA00023026"/>
    </source>
</evidence>
<proteinExistence type="inferred from homology"/>
<evidence type="ECO:0000256" key="2">
    <source>
        <dbReference type="ARBA" id="ARBA00004613"/>
    </source>
</evidence>
<organism evidence="9 10">
    <name type="scientific">Phytophthora citrophthora</name>
    <dbReference type="NCBI Taxonomy" id="4793"/>
    <lineage>
        <taxon>Eukaryota</taxon>
        <taxon>Sar</taxon>
        <taxon>Stramenopiles</taxon>
        <taxon>Oomycota</taxon>
        <taxon>Peronosporomycetes</taxon>
        <taxon>Peronosporales</taxon>
        <taxon>Peronosporaceae</taxon>
        <taxon>Phytophthora</taxon>
    </lineage>
</organism>
<name>A0AAD9GM96_9STRA</name>
<dbReference type="InterPro" id="IPR054463">
    <property type="entry name" value="PexRD54_WY"/>
</dbReference>